<dbReference type="EMBL" id="BQNB010014203">
    <property type="protein sequence ID" value="GJT25296.1"/>
    <property type="molecule type" value="Genomic_DNA"/>
</dbReference>
<protein>
    <submittedName>
        <fullName evidence="1">Uncharacterized protein</fullName>
    </submittedName>
</protein>
<proteinExistence type="predicted"/>
<accession>A0ABQ5CDZ2</accession>
<name>A0ABQ5CDZ2_9ASTR</name>
<gene>
    <name evidence="1" type="ORF">Tco_0895233</name>
</gene>
<sequence>MLVSGLILLKTSFSSPTLKVIFLLKTSILEWAVDKNGRPKIKGTSSSSASRIFTSRASLQSSQLKFCSRPGKGTVSENKLLCCVPDTAYGLHSIRRISEKSALVVEIDLT</sequence>
<evidence type="ECO:0000313" key="1">
    <source>
        <dbReference type="EMBL" id="GJT25296.1"/>
    </source>
</evidence>
<reference evidence="1" key="1">
    <citation type="journal article" date="2022" name="Int. J. Mol. Sci.">
        <title>Draft Genome of Tanacetum Coccineum: Genomic Comparison of Closely Related Tanacetum-Family Plants.</title>
        <authorList>
            <person name="Yamashiro T."/>
            <person name="Shiraishi A."/>
            <person name="Nakayama K."/>
            <person name="Satake H."/>
        </authorList>
    </citation>
    <scope>NUCLEOTIDE SEQUENCE</scope>
</reference>
<comment type="caution">
    <text evidence="1">The sequence shown here is derived from an EMBL/GenBank/DDBJ whole genome shotgun (WGS) entry which is preliminary data.</text>
</comment>
<dbReference type="Proteomes" id="UP001151760">
    <property type="component" value="Unassembled WGS sequence"/>
</dbReference>
<organism evidence="1 2">
    <name type="scientific">Tanacetum coccineum</name>
    <dbReference type="NCBI Taxonomy" id="301880"/>
    <lineage>
        <taxon>Eukaryota</taxon>
        <taxon>Viridiplantae</taxon>
        <taxon>Streptophyta</taxon>
        <taxon>Embryophyta</taxon>
        <taxon>Tracheophyta</taxon>
        <taxon>Spermatophyta</taxon>
        <taxon>Magnoliopsida</taxon>
        <taxon>eudicotyledons</taxon>
        <taxon>Gunneridae</taxon>
        <taxon>Pentapetalae</taxon>
        <taxon>asterids</taxon>
        <taxon>campanulids</taxon>
        <taxon>Asterales</taxon>
        <taxon>Asteraceae</taxon>
        <taxon>Asteroideae</taxon>
        <taxon>Anthemideae</taxon>
        <taxon>Anthemidinae</taxon>
        <taxon>Tanacetum</taxon>
    </lineage>
</organism>
<reference evidence="1" key="2">
    <citation type="submission" date="2022-01" db="EMBL/GenBank/DDBJ databases">
        <authorList>
            <person name="Yamashiro T."/>
            <person name="Shiraishi A."/>
            <person name="Satake H."/>
            <person name="Nakayama K."/>
        </authorList>
    </citation>
    <scope>NUCLEOTIDE SEQUENCE</scope>
</reference>
<evidence type="ECO:0000313" key="2">
    <source>
        <dbReference type="Proteomes" id="UP001151760"/>
    </source>
</evidence>
<keyword evidence="2" id="KW-1185">Reference proteome</keyword>